<evidence type="ECO:0000313" key="3">
    <source>
        <dbReference type="Proteomes" id="UP000186914"/>
    </source>
</evidence>
<gene>
    <name evidence="2" type="ORF">SAMN05421858_4268</name>
</gene>
<feature type="transmembrane region" description="Helical" evidence="1">
    <location>
        <begin position="45"/>
        <end position="64"/>
    </location>
</feature>
<dbReference type="RefSeq" id="WP_076432418.1">
    <property type="nucleotide sequence ID" value="NZ_FTNO01000006.1"/>
</dbReference>
<evidence type="ECO:0000313" key="2">
    <source>
        <dbReference type="EMBL" id="SIR87711.1"/>
    </source>
</evidence>
<evidence type="ECO:0000256" key="1">
    <source>
        <dbReference type="SAM" id="Phobius"/>
    </source>
</evidence>
<protein>
    <submittedName>
        <fullName evidence="2">Uncharacterized protein</fullName>
    </submittedName>
</protein>
<sequence>MGDDVTRNHLLTGRRRSAFIALLVGFITGCWIGYILIYPISSLPLPRYTLVGVILLGAYIDYITRSMLDRLLVVFAASLIAFVTGFVVYTFPALVGWYNAVLIQRSLYLSGLRKTFLFALLAMTLLLMGTFISYIIRNTYAEVTR</sequence>
<keyword evidence="1" id="KW-0812">Transmembrane</keyword>
<name>A0A1N7EHZ3_9EURY</name>
<keyword evidence="3" id="KW-1185">Reference proteome</keyword>
<accession>A0A1N7EHZ3</accession>
<reference evidence="3" key="1">
    <citation type="submission" date="2017-01" db="EMBL/GenBank/DDBJ databases">
        <authorList>
            <person name="Varghese N."/>
            <person name="Submissions S."/>
        </authorList>
    </citation>
    <scope>NUCLEOTIDE SEQUENCE [LARGE SCALE GENOMIC DNA]</scope>
    <source>
        <strain evidence="3">CGMCC 1.7737</strain>
    </source>
</reference>
<dbReference type="EMBL" id="FTNO01000006">
    <property type="protein sequence ID" value="SIR87711.1"/>
    <property type="molecule type" value="Genomic_DNA"/>
</dbReference>
<proteinExistence type="predicted"/>
<dbReference type="OrthoDB" id="380029at2157"/>
<organism evidence="2 3">
    <name type="scientific">Haladaptatus litoreus</name>
    <dbReference type="NCBI Taxonomy" id="553468"/>
    <lineage>
        <taxon>Archaea</taxon>
        <taxon>Methanobacteriati</taxon>
        <taxon>Methanobacteriota</taxon>
        <taxon>Stenosarchaea group</taxon>
        <taxon>Halobacteria</taxon>
        <taxon>Halobacteriales</taxon>
        <taxon>Haladaptataceae</taxon>
        <taxon>Haladaptatus</taxon>
    </lineage>
</organism>
<keyword evidence="1" id="KW-1133">Transmembrane helix</keyword>
<feature type="transmembrane region" description="Helical" evidence="1">
    <location>
        <begin position="17"/>
        <end position="39"/>
    </location>
</feature>
<feature type="transmembrane region" description="Helical" evidence="1">
    <location>
        <begin position="71"/>
        <end position="95"/>
    </location>
</feature>
<dbReference type="Proteomes" id="UP000186914">
    <property type="component" value="Unassembled WGS sequence"/>
</dbReference>
<feature type="transmembrane region" description="Helical" evidence="1">
    <location>
        <begin position="115"/>
        <end position="136"/>
    </location>
</feature>
<dbReference type="PROSITE" id="PS51257">
    <property type="entry name" value="PROKAR_LIPOPROTEIN"/>
    <property type="match status" value="1"/>
</dbReference>
<dbReference type="AlphaFoldDB" id="A0A1N7EHZ3"/>
<keyword evidence="1" id="KW-0472">Membrane</keyword>